<keyword evidence="7" id="KW-0003">3Fe-4S</keyword>
<dbReference type="InterPro" id="IPR051269">
    <property type="entry name" value="Fe-S_cluster_ET"/>
</dbReference>
<evidence type="ECO:0000256" key="6">
    <source>
        <dbReference type="ARBA" id="ARBA00023014"/>
    </source>
</evidence>
<dbReference type="Proteomes" id="UP000323046">
    <property type="component" value="Chromosome"/>
</dbReference>
<dbReference type="PANTHER" id="PTHR36923:SF3">
    <property type="entry name" value="FERREDOXIN"/>
    <property type="match status" value="1"/>
</dbReference>
<evidence type="ECO:0000256" key="5">
    <source>
        <dbReference type="ARBA" id="ARBA00023004"/>
    </source>
</evidence>
<dbReference type="Proteomes" id="UP000324015">
    <property type="component" value="Chromosome"/>
</dbReference>
<evidence type="ECO:0000256" key="1">
    <source>
        <dbReference type="ARBA" id="ARBA00001927"/>
    </source>
</evidence>
<gene>
    <name evidence="9" type="ORF">DEJ47_25945</name>
    <name evidence="10" type="ORF">DEJ49_24770</name>
</gene>
<keyword evidence="5 8" id="KW-0408">Iron</keyword>
<evidence type="ECO:0000256" key="3">
    <source>
        <dbReference type="ARBA" id="ARBA00022723"/>
    </source>
</evidence>
<evidence type="ECO:0000256" key="8">
    <source>
        <dbReference type="RuleBase" id="RU368020"/>
    </source>
</evidence>
<dbReference type="GO" id="GO:0009055">
    <property type="term" value="F:electron transfer activity"/>
    <property type="evidence" value="ECO:0007669"/>
    <property type="project" value="UniProtKB-UniRule"/>
</dbReference>
<comment type="cofactor">
    <cofactor evidence="1">
        <name>[3Fe-4S] cluster</name>
        <dbReference type="ChEBI" id="CHEBI:21137"/>
    </cofactor>
</comment>
<dbReference type="PRINTS" id="PR00352">
    <property type="entry name" value="3FE4SFRDOXIN"/>
</dbReference>
<organism evidence="10 12">
    <name type="scientific">Streptomyces venezuelae</name>
    <dbReference type="NCBI Taxonomy" id="54571"/>
    <lineage>
        <taxon>Bacteria</taxon>
        <taxon>Bacillati</taxon>
        <taxon>Actinomycetota</taxon>
        <taxon>Actinomycetes</taxon>
        <taxon>Kitasatosporales</taxon>
        <taxon>Streptomycetaceae</taxon>
        <taxon>Streptomyces</taxon>
    </lineage>
</organism>
<dbReference type="Pfam" id="PF13459">
    <property type="entry name" value="Fer4_15"/>
    <property type="match status" value="1"/>
</dbReference>
<comment type="function">
    <text evidence="8">Ferredoxins are iron-sulfur proteins that transfer electrons in a wide variety of metabolic reactions.</text>
</comment>
<keyword evidence="6 8" id="KW-0411">Iron-sulfur</keyword>
<evidence type="ECO:0000313" key="11">
    <source>
        <dbReference type="Proteomes" id="UP000323046"/>
    </source>
</evidence>
<keyword evidence="2 8" id="KW-0813">Transport</keyword>
<dbReference type="GO" id="GO:0051538">
    <property type="term" value="F:3 iron, 4 sulfur cluster binding"/>
    <property type="evidence" value="ECO:0007669"/>
    <property type="project" value="UniProtKB-KW"/>
</dbReference>
<evidence type="ECO:0000256" key="4">
    <source>
        <dbReference type="ARBA" id="ARBA00022982"/>
    </source>
</evidence>
<evidence type="ECO:0000313" key="12">
    <source>
        <dbReference type="Proteomes" id="UP000324015"/>
    </source>
</evidence>
<dbReference type="SUPFAM" id="SSF54862">
    <property type="entry name" value="4Fe-4S ferredoxins"/>
    <property type="match status" value="1"/>
</dbReference>
<sequence length="70" mass="7550">MRITVDRELCAGAGNCVATVSEVFDQDEKEGLVLLQIAEPPQDLYELVETAAQMCPVGAIEIEERVPASS</sequence>
<proteinExistence type="predicted"/>
<keyword evidence="3 8" id="KW-0479">Metal-binding</keyword>
<dbReference type="PANTHER" id="PTHR36923">
    <property type="entry name" value="FERREDOXIN"/>
    <property type="match status" value="1"/>
</dbReference>
<evidence type="ECO:0000256" key="2">
    <source>
        <dbReference type="ARBA" id="ARBA00022448"/>
    </source>
</evidence>
<name>A0A5P2CW43_STRVZ</name>
<accession>A0A5P2CW43</accession>
<dbReference type="EMBL" id="CP029193">
    <property type="protein sequence ID" value="QES31756.1"/>
    <property type="molecule type" value="Genomic_DNA"/>
</dbReference>
<keyword evidence="4 8" id="KW-0249">Electron transport</keyword>
<dbReference type="OrthoDB" id="9803319at2"/>
<dbReference type="Gene3D" id="3.30.70.20">
    <property type="match status" value="1"/>
</dbReference>
<reference evidence="11 12" key="1">
    <citation type="submission" date="2018-05" db="EMBL/GenBank/DDBJ databases">
        <title>Streptomyces venezuelae.</title>
        <authorList>
            <person name="Kim W."/>
            <person name="Lee N."/>
            <person name="Cho B.-K."/>
        </authorList>
    </citation>
    <scope>NUCLEOTIDE SEQUENCE [LARGE SCALE GENOMIC DNA]</scope>
    <source>
        <strain evidence="9 11">ATCC 14583</strain>
        <strain evidence="10 12">ATCC 14585</strain>
    </source>
</reference>
<dbReference type="AlphaFoldDB" id="A0A5P2CW43"/>
<evidence type="ECO:0000256" key="7">
    <source>
        <dbReference type="ARBA" id="ARBA00023291"/>
    </source>
</evidence>
<dbReference type="GO" id="GO:0005506">
    <property type="term" value="F:iron ion binding"/>
    <property type="evidence" value="ECO:0007669"/>
    <property type="project" value="UniProtKB-UniRule"/>
</dbReference>
<keyword evidence="11" id="KW-1185">Reference proteome</keyword>
<protein>
    <recommendedName>
        <fullName evidence="8">Ferredoxin</fullName>
    </recommendedName>
</protein>
<evidence type="ECO:0000313" key="10">
    <source>
        <dbReference type="EMBL" id="QES46217.1"/>
    </source>
</evidence>
<dbReference type="InterPro" id="IPR001080">
    <property type="entry name" value="3Fe4S_ferredoxin"/>
</dbReference>
<dbReference type="EMBL" id="CP029191">
    <property type="protein sequence ID" value="QES46217.1"/>
    <property type="molecule type" value="Genomic_DNA"/>
</dbReference>
<evidence type="ECO:0000313" key="9">
    <source>
        <dbReference type="EMBL" id="QES31756.1"/>
    </source>
</evidence>